<keyword evidence="1 3" id="KW-0560">Oxidoreductase</keyword>
<reference evidence="5 8" key="2">
    <citation type="submission" date="2019-07" db="EMBL/GenBank/DDBJ databases">
        <title>Whole genome shotgun sequence of Halomonas cupida NBRC 102219.</title>
        <authorList>
            <person name="Hosoyama A."/>
            <person name="Uohara A."/>
            <person name="Ohji S."/>
            <person name="Ichikawa N."/>
        </authorList>
    </citation>
    <scope>NUCLEOTIDE SEQUENCE [LARGE SCALE GENOMIC DNA]</scope>
    <source>
        <strain evidence="5 8">NBRC 102219</strain>
    </source>
</reference>
<dbReference type="SUPFAM" id="SSF53720">
    <property type="entry name" value="ALDH-like"/>
    <property type="match status" value="1"/>
</dbReference>
<dbReference type="InterPro" id="IPR016161">
    <property type="entry name" value="Ald_DH/histidinol_DH"/>
</dbReference>
<dbReference type="Gene3D" id="3.40.309.10">
    <property type="entry name" value="Aldehyde Dehydrogenase, Chain A, domain 2"/>
    <property type="match status" value="1"/>
</dbReference>
<evidence type="ECO:0000313" key="7">
    <source>
        <dbReference type="Proteomes" id="UP000184123"/>
    </source>
</evidence>
<dbReference type="InterPro" id="IPR016162">
    <property type="entry name" value="Ald_DH_N"/>
</dbReference>
<dbReference type="InterPro" id="IPR029510">
    <property type="entry name" value="Ald_DH_CS_GLU"/>
</dbReference>
<dbReference type="EMBL" id="FRCA01000003">
    <property type="protein sequence ID" value="SHL84306.1"/>
    <property type="molecule type" value="Genomic_DNA"/>
</dbReference>
<dbReference type="AlphaFoldDB" id="A0A1M7DXY2"/>
<evidence type="ECO:0000256" key="3">
    <source>
        <dbReference type="RuleBase" id="RU003345"/>
    </source>
</evidence>
<feature type="domain" description="Aldehyde dehydrogenase" evidence="4">
    <location>
        <begin position="14"/>
        <end position="465"/>
    </location>
</feature>
<evidence type="ECO:0000313" key="5">
    <source>
        <dbReference type="EMBL" id="GEN22931.1"/>
    </source>
</evidence>
<dbReference type="CDD" id="cd07078">
    <property type="entry name" value="ALDH"/>
    <property type="match status" value="1"/>
</dbReference>
<dbReference type="InterPro" id="IPR016163">
    <property type="entry name" value="Ald_DH_C"/>
</dbReference>
<dbReference type="PROSITE" id="PS00687">
    <property type="entry name" value="ALDEHYDE_DEHYDR_GLU"/>
    <property type="match status" value="1"/>
</dbReference>
<evidence type="ECO:0000256" key="2">
    <source>
        <dbReference type="PROSITE-ProRule" id="PRU10007"/>
    </source>
</evidence>
<dbReference type="Proteomes" id="UP000184123">
    <property type="component" value="Unassembled WGS sequence"/>
</dbReference>
<reference evidence="6 7" key="1">
    <citation type="submission" date="2016-11" db="EMBL/GenBank/DDBJ databases">
        <authorList>
            <person name="Jaros S."/>
            <person name="Januszkiewicz K."/>
            <person name="Wedrychowicz H."/>
        </authorList>
    </citation>
    <scope>NUCLEOTIDE SEQUENCE [LARGE SCALE GENOMIC DNA]</scope>
    <source>
        <strain evidence="6 7">DSM 4740</strain>
    </source>
</reference>
<dbReference type="EMBL" id="BJXU01000031">
    <property type="protein sequence ID" value="GEN22931.1"/>
    <property type="molecule type" value="Genomic_DNA"/>
</dbReference>
<dbReference type="PANTHER" id="PTHR11699">
    <property type="entry name" value="ALDEHYDE DEHYDROGENASE-RELATED"/>
    <property type="match status" value="1"/>
</dbReference>
<proteinExistence type="inferred from homology"/>
<dbReference type="Gene3D" id="3.40.605.10">
    <property type="entry name" value="Aldehyde Dehydrogenase, Chain A, domain 1"/>
    <property type="match status" value="1"/>
</dbReference>
<dbReference type="GO" id="GO:0016620">
    <property type="term" value="F:oxidoreductase activity, acting on the aldehyde or oxo group of donors, NAD or NADP as acceptor"/>
    <property type="evidence" value="ECO:0007669"/>
    <property type="project" value="InterPro"/>
</dbReference>
<gene>
    <name evidence="5" type="ORF">HCU01_08800</name>
    <name evidence="6" type="ORF">SAMN05660971_01529</name>
</gene>
<dbReference type="OrthoDB" id="9812625at2"/>
<dbReference type="Pfam" id="PF00171">
    <property type="entry name" value="Aldedh"/>
    <property type="match status" value="1"/>
</dbReference>
<dbReference type="InterPro" id="IPR015590">
    <property type="entry name" value="Aldehyde_DH_dom"/>
</dbReference>
<dbReference type="STRING" id="44933.SAMN05660971_01529"/>
<evidence type="ECO:0000313" key="6">
    <source>
        <dbReference type="EMBL" id="SHL84306.1"/>
    </source>
</evidence>
<keyword evidence="8" id="KW-1185">Reference proteome</keyword>
<accession>A0A1M7DXY2</accession>
<dbReference type="RefSeq" id="WP_073434422.1">
    <property type="nucleotide sequence ID" value="NZ_BJXU01000031.1"/>
</dbReference>
<comment type="similarity">
    <text evidence="3">Belongs to the aldehyde dehydrogenase family.</text>
</comment>
<evidence type="ECO:0000259" key="4">
    <source>
        <dbReference type="Pfam" id="PF00171"/>
    </source>
</evidence>
<evidence type="ECO:0000256" key="1">
    <source>
        <dbReference type="ARBA" id="ARBA00023002"/>
    </source>
</evidence>
<sequence>MKFDYSGSSHCGSVFETCNPAHPGERVGRYREVNDREVADELISKMRKAQAEWSKVPGVQRGDILSQYLAAVEQQVDRIAEAITLEQGKPFKESRNEVLKGCAEGRFIAGEAARQQTQSVAAARRDVRNLILHRPRGTVFAICPWNFPAMTPLRKLCPAIAFGNAMLIKPSQYTPAAAFILADIAAEFFPDNLFQVMPCPGKFASELVASGCFDGVSFTGSVEVGRKVAEAAAADLIPAQLELGGKNAVVINDVADLDNCLDQVFSAAFQTGGQRCTSISRVIVNRELHQQVVAGLTARIENLALGDGMSDETGMGPLCHREHWHSVRELTEKAINEGASLIAGGGVDVVPGCPDGYFYKPTILDNADRSTTAGREEIFGPVLAVMAYDTFDEALVMLNETRYGLTSSLFSDSHRLVQRFLQESNHGMLHINNGTVPDVNMPFGGTKASGVGPYSVGASVAAFYTVEQSAYLAW</sequence>
<feature type="active site" evidence="2">
    <location>
        <position position="242"/>
    </location>
</feature>
<protein>
    <submittedName>
        <fullName evidence="5 6">Aldehyde dehydrogenase</fullName>
    </submittedName>
</protein>
<name>A0A1M7DXY2_9GAMM</name>
<evidence type="ECO:0000313" key="8">
    <source>
        <dbReference type="Proteomes" id="UP000321726"/>
    </source>
</evidence>
<organism evidence="6 7">
    <name type="scientific">Halomonas cupida</name>
    <dbReference type="NCBI Taxonomy" id="44933"/>
    <lineage>
        <taxon>Bacteria</taxon>
        <taxon>Pseudomonadati</taxon>
        <taxon>Pseudomonadota</taxon>
        <taxon>Gammaproteobacteria</taxon>
        <taxon>Oceanospirillales</taxon>
        <taxon>Halomonadaceae</taxon>
        <taxon>Halomonas</taxon>
    </lineage>
</organism>
<dbReference type="Proteomes" id="UP000321726">
    <property type="component" value="Unassembled WGS sequence"/>
</dbReference>